<dbReference type="RefSeq" id="WP_053232002.1">
    <property type="nucleotide sequence ID" value="NZ_CP011125.1"/>
</dbReference>
<keyword evidence="2" id="KW-1185">Reference proteome</keyword>
<dbReference type="Proteomes" id="UP000034883">
    <property type="component" value="Chromosome"/>
</dbReference>
<organism evidence="1 2">
    <name type="scientific">Sandaracinus amylolyticus</name>
    <dbReference type="NCBI Taxonomy" id="927083"/>
    <lineage>
        <taxon>Bacteria</taxon>
        <taxon>Pseudomonadati</taxon>
        <taxon>Myxococcota</taxon>
        <taxon>Polyangia</taxon>
        <taxon>Polyangiales</taxon>
        <taxon>Sandaracinaceae</taxon>
        <taxon>Sandaracinus</taxon>
    </lineage>
</organism>
<evidence type="ECO:0000313" key="1">
    <source>
        <dbReference type="EMBL" id="AKF04688.1"/>
    </source>
</evidence>
<gene>
    <name evidence="1" type="ORF">DB32_001837</name>
</gene>
<dbReference type="Pfam" id="PF07209">
    <property type="entry name" value="DUF1415"/>
    <property type="match status" value="1"/>
</dbReference>
<dbReference type="OrthoDB" id="5502675at2"/>
<name>A0A0F6YGG3_9BACT</name>
<dbReference type="KEGG" id="samy:DB32_001837"/>
<accession>A0A0F6YGG3</accession>
<protein>
    <recommendedName>
        <fullName evidence="3">DUF1415 domain-containing protein</fullName>
    </recommendedName>
</protein>
<dbReference type="EMBL" id="CP011125">
    <property type="protein sequence ID" value="AKF04688.1"/>
    <property type="molecule type" value="Genomic_DNA"/>
</dbReference>
<dbReference type="STRING" id="927083.DB32_001837"/>
<dbReference type="AlphaFoldDB" id="A0A0F6YGG3"/>
<sequence>MSANDDALVRECLRVYRRYAVEIVETLDFCPYAARCREEGRTREVVVLARELDLERALAEVAPLAADTHVEVALMIWPRVRCTRLDLARFVERLRSAHQAAPGGLVMAMEGFHPDADADVRAPERLVPFVRRTPDPTIQLVRHAVLDRVRRATPSGTAFFDPSRMSFEELLRSPAPRPIHERIAEANHATVQRLTIERVRASMDDILRDRDAAYAALGEPPRSTGEPPGV</sequence>
<evidence type="ECO:0008006" key="3">
    <source>
        <dbReference type="Google" id="ProtNLM"/>
    </source>
</evidence>
<dbReference type="InterPro" id="IPR009858">
    <property type="entry name" value="DUF1415"/>
</dbReference>
<reference evidence="1 2" key="1">
    <citation type="submission" date="2015-03" db="EMBL/GenBank/DDBJ databases">
        <title>Genome assembly of Sandaracinus amylolyticus DSM 53668.</title>
        <authorList>
            <person name="Sharma G."/>
            <person name="Subramanian S."/>
        </authorList>
    </citation>
    <scope>NUCLEOTIDE SEQUENCE [LARGE SCALE GENOMIC DNA]</scope>
    <source>
        <strain evidence="1 2">DSM 53668</strain>
    </source>
</reference>
<evidence type="ECO:0000313" key="2">
    <source>
        <dbReference type="Proteomes" id="UP000034883"/>
    </source>
</evidence>
<proteinExistence type="predicted"/>